<comment type="caution">
    <text evidence="20">The sequence shown here is derived from an EMBL/GenBank/DDBJ whole genome shotgun (WGS) entry which is preliminary data.</text>
</comment>
<evidence type="ECO:0000256" key="9">
    <source>
        <dbReference type="ARBA" id="ARBA00022837"/>
    </source>
</evidence>
<evidence type="ECO:0000256" key="3">
    <source>
        <dbReference type="ARBA" id="ARBA00022487"/>
    </source>
</evidence>
<comment type="subcellular location">
    <subcellularLocation>
        <location evidence="1">Membrane</location>
        <topology evidence="1">Multi-pass membrane protein</topology>
    </subcellularLocation>
</comment>
<dbReference type="GO" id="GO:0003677">
    <property type="term" value="F:DNA binding"/>
    <property type="evidence" value="ECO:0007669"/>
    <property type="project" value="InterPro"/>
</dbReference>
<dbReference type="Proteomes" id="UP000310066">
    <property type="component" value="Unassembled WGS sequence"/>
</dbReference>
<evidence type="ECO:0000256" key="18">
    <source>
        <dbReference type="SAM" id="Phobius"/>
    </source>
</evidence>
<comment type="catalytic activity">
    <reaction evidence="14">
        <text>feruloyl-polysaccharide + H2O = ferulate + polysaccharide.</text>
        <dbReference type="EC" id="3.1.1.73"/>
    </reaction>
</comment>
<feature type="domain" description="TLC" evidence="19">
    <location>
        <begin position="69"/>
        <end position="340"/>
    </location>
</feature>
<organism evidence="20 21">
    <name type="scientific">Friedmanniomyces endolithicus</name>
    <dbReference type="NCBI Taxonomy" id="329885"/>
    <lineage>
        <taxon>Eukaryota</taxon>
        <taxon>Fungi</taxon>
        <taxon>Dikarya</taxon>
        <taxon>Ascomycota</taxon>
        <taxon>Pezizomycotina</taxon>
        <taxon>Dothideomycetes</taxon>
        <taxon>Dothideomycetidae</taxon>
        <taxon>Mycosphaerellales</taxon>
        <taxon>Teratosphaeriaceae</taxon>
        <taxon>Friedmanniomyces</taxon>
    </lineage>
</organism>
<keyword evidence="6" id="KW-0479">Metal-binding</keyword>
<dbReference type="Pfam" id="PF03798">
    <property type="entry name" value="TRAM_LAG1_CLN8"/>
    <property type="match status" value="2"/>
</dbReference>
<evidence type="ECO:0000256" key="5">
    <source>
        <dbReference type="ARBA" id="ARBA00022692"/>
    </source>
</evidence>
<name>A0A4U0U4W6_9PEZI</name>
<dbReference type="GO" id="GO:0030600">
    <property type="term" value="F:feruloyl esterase activity"/>
    <property type="evidence" value="ECO:0007669"/>
    <property type="project" value="UniProtKB-EC"/>
</dbReference>
<dbReference type="PANTHER" id="PTHR33938">
    <property type="entry name" value="FERULOYL ESTERASE B-RELATED"/>
    <property type="match status" value="1"/>
</dbReference>
<dbReference type="OrthoDB" id="4456959at2759"/>
<proteinExistence type="inferred from homology"/>
<evidence type="ECO:0000256" key="12">
    <source>
        <dbReference type="ARBA" id="ARBA00023157"/>
    </source>
</evidence>
<sequence length="1350" mass="147341">MRDPFPIAPPAPLVAAVKPLADYLSLSTLPLHAHEVIFAFALYSFIGLVVSPALSSYFCGPRYRAFSSRTKINWNVHVVSFCQACIICSLSLYIILFDKERKEWTKSGNWETRIWGYSGLTGLCQSFALGYFLWDFIMCSVYVDIFGWAMLAHAVSAVSVFSLGYVSTSYQSLEAQHPLQNTDLSDLQRPFCYFYCPVFLLYELSSPFLNIHWFCDKLDLTGSTIQAVNGGVLTISFFLARILWGQYSSYNTFSDMYAAYAAGHSTPSIIPGADGNARIKSSGDIGMYYASPASQERAFMGELYLPLWLPAIYLASNLVLNALNVWWFYKMVATIRKRFDPPWGTKGIGPDAVHYMPLSEEEKNSIAGLHKEGLGSVKAGRVKAEQVLGGARAGAAGTTHGAAAADVDVQRGVYADGHKSVEVTSTTRRIEDRRKGTVKPLPQCAESLFTRKRANLNTGKCDKLQPCGSCDRAGVPCIYTDRTKERKYNADHVERLEKRIRQAEARNKSLADELSRARANPDAVPGSLTGDQKPLRSHAKTPDAVSEISYLAINAAGERQPYLGSTSGVLFAELICSSVRVGVPADLTPVTSLAGGPESGGIVSTAHLATVPRRFDDLPPHTLAQELVSAYLNHENIIYPFIYPHALLGTLEKVYAEEGYYVSRASLFEVFVLNMVFAIASAHVARLPSAESHQVRLHRESSYPIAHASELDEAQLARYRHQELGRRCFWCVIAFDTTTSSILGRPLGIRGDEIDTALPLVESDGLLTLSLTSTAAGMQRIAIFNKIVRYRMFCGKLATSLHRKRGPDVSIEDALRLRDELADELDLWHGSLHELRLPHNATSEEGGQSCYLSPTWYEALSRGIWETKHPPDLIISIGYYSIGSLNTSDVLNTVAFCELYASVSCGTGNDTLIFALWLPDVLDYDNRFMAVGNGGMAGVIDYANMMLQLNSGMGFAVAGGNAGHLASLNNGGGGAPGVCLPYLHDHDQVQAWIHDAISLFTPAAKALTAAYFGRQARYAYYDGCSTGGAQGFALAQLHPELFDGIYAGSPGNWYSHLALSFLWNAQKTNTSATYLSQAILNFTGNAVLAACDTIDGVHDGLIEDPLRCHFDLKSLACNGSYASAASGTVSTCLTPSQIGAVEAIYAGPVRSDNGSQLYPGFSFGSESTWLLQEGILAEAFSIPILQNLVYDNLAYNSSTFNWASNVADVDARAGSLIDEISPDLSAFRNRSGKMLVTQGWADPLNAATWPIEHLEQIEDFFNGDVSDFLNLFMVPGGGHCGAAQTYPGVPATYHTVAALVAWVERGLKPEEVLSTDPPDRSKRTRKLCAWPATARFVGPDANDWNSYVCE</sequence>
<evidence type="ECO:0000313" key="20">
    <source>
        <dbReference type="EMBL" id="TKA29934.1"/>
    </source>
</evidence>
<dbReference type="EC" id="3.1.1.-" evidence="16"/>
<dbReference type="GO" id="GO:0008270">
    <property type="term" value="F:zinc ion binding"/>
    <property type="evidence" value="ECO:0007669"/>
    <property type="project" value="InterPro"/>
</dbReference>
<feature type="transmembrane region" description="Helical" evidence="18">
    <location>
        <begin position="36"/>
        <end position="60"/>
    </location>
</feature>
<evidence type="ECO:0000256" key="10">
    <source>
        <dbReference type="ARBA" id="ARBA00022989"/>
    </source>
</evidence>
<dbReference type="Pfam" id="PF04082">
    <property type="entry name" value="Fungal_trans"/>
    <property type="match status" value="1"/>
</dbReference>
<keyword evidence="12" id="KW-1015">Disulfide bond</keyword>
<dbReference type="STRING" id="329885.A0A4U0U4W6"/>
<keyword evidence="7" id="KW-0732">Signal</keyword>
<evidence type="ECO:0000256" key="15">
    <source>
        <dbReference type="PROSITE-ProRule" id="PRU00205"/>
    </source>
</evidence>
<dbReference type="SMART" id="SM00906">
    <property type="entry name" value="Fungal_trans"/>
    <property type="match status" value="1"/>
</dbReference>
<feature type="region of interest" description="Disordered" evidence="17">
    <location>
        <begin position="507"/>
        <end position="540"/>
    </location>
</feature>
<evidence type="ECO:0000313" key="21">
    <source>
        <dbReference type="Proteomes" id="UP000310066"/>
    </source>
</evidence>
<keyword evidence="11 15" id="KW-0472">Membrane</keyword>
<dbReference type="GO" id="GO:0016020">
    <property type="term" value="C:membrane"/>
    <property type="evidence" value="ECO:0007669"/>
    <property type="project" value="UniProtKB-SubCell"/>
</dbReference>
<dbReference type="SUPFAM" id="SSF53474">
    <property type="entry name" value="alpha/beta-Hydrolases"/>
    <property type="match status" value="1"/>
</dbReference>
<protein>
    <recommendedName>
        <fullName evidence="16">Carboxylic ester hydrolase</fullName>
        <ecNumber evidence="16">3.1.1.-</ecNumber>
    </recommendedName>
</protein>
<gene>
    <name evidence="20" type="ORF">B0A54_15060</name>
</gene>
<dbReference type="GO" id="GO:0045493">
    <property type="term" value="P:xylan catabolic process"/>
    <property type="evidence" value="ECO:0007669"/>
    <property type="project" value="UniProtKB-KW"/>
</dbReference>
<feature type="transmembrane region" description="Helical" evidence="18">
    <location>
        <begin position="72"/>
        <end position="94"/>
    </location>
</feature>
<dbReference type="PANTHER" id="PTHR33938:SF15">
    <property type="entry name" value="FERULOYL ESTERASE B-RELATED"/>
    <property type="match status" value="1"/>
</dbReference>
<dbReference type="Pfam" id="PF00172">
    <property type="entry name" value="Zn_clus"/>
    <property type="match status" value="1"/>
</dbReference>
<dbReference type="CDD" id="cd00067">
    <property type="entry name" value="GAL4"/>
    <property type="match status" value="1"/>
</dbReference>
<keyword evidence="5 15" id="KW-0812">Transmembrane</keyword>
<evidence type="ECO:0000256" key="2">
    <source>
        <dbReference type="ARBA" id="ARBA00006249"/>
    </source>
</evidence>
<comment type="similarity">
    <text evidence="2 16">Belongs to the tannase family.</text>
</comment>
<feature type="compositionally biased region" description="Basic and acidic residues" evidence="17">
    <location>
        <begin position="507"/>
        <end position="516"/>
    </location>
</feature>
<keyword evidence="9" id="KW-0106">Calcium</keyword>
<dbReference type="InterPro" id="IPR011118">
    <property type="entry name" value="Tannase/feruloyl_esterase"/>
</dbReference>
<feature type="transmembrane region" description="Helical" evidence="18">
    <location>
        <begin position="146"/>
        <end position="167"/>
    </location>
</feature>
<feature type="transmembrane region" description="Helical" evidence="18">
    <location>
        <begin position="307"/>
        <end position="329"/>
    </location>
</feature>
<keyword evidence="13" id="KW-0539">Nucleus</keyword>
<evidence type="ECO:0000256" key="13">
    <source>
        <dbReference type="ARBA" id="ARBA00023242"/>
    </source>
</evidence>
<dbReference type="Gene3D" id="4.10.240.10">
    <property type="entry name" value="Zn(2)-C6 fungal-type DNA-binding domain"/>
    <property type="match status" value="1"/>
</dbReference>
<accession>A0A4U0U4W6</accession>
<dbReference type="Pfam" id="PF07519">
    <property type="entry name" value="Tannase"/>
    <property type="match status" value="1"/>
</dbReference>
<feature type="transmembrane region" description="Helical" evidence="18">
    <location>
        <begin position="225"/>
        <end position="244"/>
    </location>
</feature>
<dbReference type="PROSITE" id="PS50922">
    <property type="entry name" value="TLC"/>
    <property type="match status" value="1"/>
</dbReference>
<dbReference type="InterPro" id="IPR001138">
    <property type="entry name" value="Zn2Cys6_DnaBD"/>
</dbReference>
<evidence type="ECO:0000256" key="17">
    <source>
        <dbReference type="SAM" id="MobiDB-lite"/>
    </source>
</evidence>
<keyword evidence="10 18" id="KW-1133">Transmembrane helix</keyword>
<dbReference type="InterPro" id="IPR029058">
    <property type="entry name" value="AB_hydrolase_fold"/>
</dbReference>
<evidence type="ECO:0000256" key="14">
    <source>
        <dbReference type="ARBA" id="ARBA00034075"/>
    </source>
</evidence>
<evidence type="ECO:0000256" key="11">
    <source>
        <dbReference type="ARBA" id="ARBA00023136"/>
    </source>
</evidence>
<dbReference type="CDD" id="cd12148">
    <property type="entry name" value="fungal_TF_MHR"/>
    <property type="match status" value="1"/>
</dbReference>
<evidence type="ECO:0000256" key="6">
    <source>
        <dbReference type="ARBA" id="ARBA00022723"/>
    </source>
</evidence>
<dbReference type="InterPro" id="IPR006634">
    <property type="entry name" value="TLC-dom"/>
</dbReference>
<feature type="transmembrane region" description="Helical" evidence="18">
    <location>
        <begin position="114"/>
        <end position="134"/>
    </location>
</feature>
<evidence type="ECO:0000256" key="1">
    <source>
        <dbReference type="ARBA" id="ARBA00004141"/>
    </source>
</evidence>
<dbReference type="GO" id="GO:0006351">
    <property type="term" value="P:DNA-templated transcription"/>
    <property type="evidence" value="ECO:0007669"/>
    <property type="project" value="InterPro"/>
</dbReference>
<evidence type="ECO:0000259" key="19">
    <source>
        <dbReference type="PROSITE" id="PS50922"/>
    </source>
</evidence>
<reference evidence="20 21" key="1">
    <citation type="submission" date="2017-03" db="EMBL/GenBank/DDBJ databases">
        <title>Genomes of endolithic fungi from Antarctica.</title>
        <authorList>
            <person name="Coleine C."/>
            <person name="Masonjones S."/>
            <person name="Stajich J.E."/>
        </authorList>
    </citation>
    <scope>NUCLEOTIDE SEQUENCE [LARGE SCALE GENOMIC DNA]</scope>
    <source>
        <strain evidence="20 21">CCFEE 5311</strain>
    </source>
</reference>
<evidence type="ECO:0000256" key="7">
    <source>
        <dbReference type="ARBA" id="ARBA00022729"/>
    </source>
</evidence>
<dbReference type="EMBL" id="NAJP01000106">
    <property type="protein sequence ID" value="TKA29934.1"/>
    <property type="molecule type" value="Genomic_DNA"/>
</dbReference>
<evidence type="ECO:0000256" key="16">
    <source>
        <dbReference type="RuleBase" id="RU361238"/>
    </source>
</evidence>
<dbReference type="InterPro" id="IPR007219">
    <property type="entry name" value="XnlR_reg_dom"/>
</dbReference>
<keyword evidence="8 16" id="KW-0378">Hydrolase</keyword>
<evidence type="ECO:0000256" key="8">
    <source>
        <dbReference type="ARBA" id="ARBA00022801"/>
    </source>
</evidence>
<dbReference type="SMART" id="SM00724">
    <property type="entry name" value="TLC"/>
    <property type="match status" value="1"/>
</dbReference>
<evidence type="ECO:0000256" key="4">
    <source>
        <dbReference type="ARBA" id="ARBA00022651"/>
    </source>
</evidence>
<dbReference type="InterPro" id="IPR036864">
    <property type="entry name" value="Zn2-C6_fun-type_DNA-bd_sf"/>
</dbReference>
<keyword evidence="3" id="KW-0719">Serine esterase</keyword>
<dbReference type="GO" id="GO:0000981">
    <property type="term" value="F:DNA-binding transcription factor activity, RNA polymerase II-specific"/>
    <property type="evidence" value="ECO:0007669"/>
    <property type="project" value="InterPro"/>
</dbReference>
<keyword evidence="4" id="KW-0119">Carbohydrate metabolism</keyword>
<keyword evidence="4" id="KW-0624">Polysaccharide degradation</keyword>
<keyword evidence="4" id="KW-0858">Xylan degradation</keyword>